<dbReference type="EMBL" id="ABXP02000004">
    <property type="protein sequence ID" value="KKC30908.1"/>
    <property type="molecule type" value="Genomic_DNA"/>
</dbReference>
<dbReference type="AlphaFoldDB" id="A0A0F5PQJ2"/>
<comment type="cofactor">
    <cofactor evidence="8">
        <name>Zn(2+)</name>
        <dbReference type="ChEBI" id="CHEBI:29105"/>
    </cofactor>
    <text evidence="8">Binds 1 zinc ion per subunit.</text>
</comment>
<dbReference type="PROSITE" id="PS00903">
    <property type="entry name" value="CYT_DCMP_DEAMINASES_1"/>
    <property type="match status" value="1"/>
</dbReference>
<dbReference type="RefSeq" id="WP_043883839.1">
    <property type="nucleotide sequence ID" value="NZ_ABXP02000004.1"/>
</dbReference>
<dbReference type="CDD" id="cd01285">
    <property type="entry name" value="nucleoside_deaminase"/>
    <property type="match status" value="1"/>
</dbReference>
<dbReference type="PANTHER" id="PTHR11079:SF202">
    <property type="entry name" value="TRNA-SPECIFIC ADENOSINE DEAMINASE"/>
    <property type="match status" value="1"/>
</dbReference>
<feature type="binding site" evidence="8">
    <location>
        <position position="81"/>
    </location>
    <ligand>
        <name>Zn(2+)</name>
        <dbReference type="ChEBI" id="CHEBI:29105"/>
        <note>catalytic</note>
    </ligand>
</feature>
<gene>
    <name evidence="8" type="primary">tadA</name>
    <name evidence="10" type="ORF">CDSM653_00003</name>
</gene>
<comment type="function">
    <text evidence="8">Catalyzes the deamination of adenosine to inosine at the wobble position 34 of tRNA(Arg2).</text>
</comment>
<sequence>MANKFMEEALKEAKKSYELGEVPVGAVIVKDGEIIARGHNQKESSKDATAHAEIIAIREACRRLGSWRLEDCSLYVTLEPCPMCAGAIVEARIKRVYIGTESAKEGAAGSVINILNNKELGTSTEVYFGIMEEEAKELLKKFFENLRE</sequence>
<keyword evidence="3 8" id="KW-0819">tRNA processing</keyword>
<evidence type="ECO:0000256" key="2">
    <source>
        <dbReference type="ARBA" id="ARBA00011738"/>
    </source>
</evidence>
<feature type="binding site" evidence="8">
    <location>
        <position position="84"/>
    </location>
    <ligand>
        <name>Zn(2+)</name>
        <dbReference type="ChEBI" id="CHEBI:29105"/>
        <note>catalytic</note>
    </ligand>
</feature>
<dbReference type="GO" id="GO:0002100">
    <property type="term" value="P:tRNA wobble adenosine to inosine editing"/>
    <property type="evidence" value="ECO:0007669"/>
    <property type="project" value="UniProtKB-UniRule"/>
</dbReference>
<comment type="caution">
    <text evidence="10">The sequence shown here is derived from an EMBL/GenBank/DDBJ whole genome shotgun (WGS) entry which is preliminary data.</text>
</comment>
<comment type="similarity">
    <text evidence="1">Belongs to the cytidine and deoxycytidylate deaminase family. ADAT2 subfamily.</text>
</comment>
<keyword evidence="4 8" id="KW-0479">Metal-binding</keyword>
<evidence type="ECO:0000256" key="8">
    <source>
        <dbReference type="HAMAP-Rule" id="MF_00972"/>
    </source>
</evidence>
<protein>
    <recommendedName>
        <fullName evidence="8">tRNA-specific adenosine deaminase</fullName>
        <ecNumber evidence="8">3.5.4.33</ecNumber>
    </recommendedName>
</protein>
<dbReference type="EC" id="3.5.4.33" evidence="8"/>
<dbReference type="Proteomes" id="UP000010146">
    <property type="component" value="Unassembled WGS sequence"/>
</dbReference>
<reference evidence="10 11" key="1">
    <citation type="submission" date="2008-07" db="EMBL/GenBank/DDBJ databases">
        <authorList>
            <person name="Gonzalez J."/>
            <person name="Sokolova T."/>
            <person name="Ferriera S."/>
            <person name="Johnson J."/>
            <person name="Kravitz S."/>
            <person name="Beeson K."/>
            <person name="Sutton G."/>
            <person name="Rogers Y.-H."/>
            <person name="Friedman R."/>
            <person name="Frazier M."/>
            <person name="Venter J.C."/>
        </authorList>
    </citation>
    <scope>NUCLEOTIDE SEQUENCE [LARGE SCALE GENOMIC DNA]</scope>
    <source>
        <strain evidence="10 11">DSM 12653</strain>
    </source>
</reference>
<dbReference type="HAMAP" id="MF_00972">
    <property type="entry name" value="tRNA_aden_deaminase"/>
    <property type="match status" value="1"/>
</dbReference>
<evidence type="ECO:0000256" key="6">
    <source>
        <dbReference type="ARBA" id="ARBA00022833"/>
    </source>
</evidence>
<dbReference type="FunFam" id="3.40.140.10:FF:000005">
    <property type="entry name" value="tRNA-specific adenosine deaminase"/>
    <property type="match status" value="1"/>
</dbReference>
<organism evidence="10 11">
    <name type="scientific">Caldanaerobacter subterraneus subsp. pacificus DSM 12653</name>
    <dbReference type="NCBI Taxonomy" id="391606"/>
    <lineage>
        <taxon>Bacteria</taxon>
        <taxon>Bacillati</taxon>
        <taxon>Bacillota</taxon>
        <taxon>Clostridia</taxon>
        <taxon>Thermoanaerobacterales</taxon>
        <taxon>Thermoanaerobacteraceae</taxon>
        <taxon>Caldanaerobacter</taxon>
    </lineage>
</organism>
<dbReference type="InterPro" id="IPR002125">
    <property type="entry name" value="CMP_dCMP_dom"/>
</dbReference>
<dbReference type="GO" id="GO:0052717">
    <property type="term" value="F:tRNA-specific adenosine-34 deaminase activity"/>
    <property type="evidence" value="ECO:0007669"/>
    <property type="project" value="UniProtKB-UniRule"/>
</dbReference>
<dbReference type="GO" id="GO:0008270">
    <property type="term" value="F:zinc ion binding"/>
    <property type="evidence" value="ECO:0007669"/>
    <property type="project" value="UniProtKB-UniRule"/>
</dbReference>
<dbReference type="PANTHER" id="PTHR11079">
    <property type="entry name" value="CYTOSINE DEAMINASE FAMILY MEMBER"/>
    <property type="match status" value="1"/>
</dbReference>
<evidence type="ECO:0000256" key="1">
    <source>
        <dbReference type="ARBA" id="ARBA00010669"/>
    </source>
</evidence>
<evidence type="ECO:0000256" key="4">
    <source>
        <dbReference type="ARBA" id="ARBA00022723"/>
    </source>
</evidence>
<evidence type="ECO:0000313" key="11">
    <source>
        <dbReference type="Proteomes" id="UP000010146"/>
    </source>
</evidence>
<feature type="binding site" evidence="8">
    <location>
        <position position="51"/>
    </location>
    <ligand>
        <name>Zn(2+)</name>
        <dbReference type="ChEBI" id="CHEBI:29105"/>
        <note>catalytic</note>
    </ligand>
</feature>
<feature type="active site" description="Proton donor" evidence="8">
    <location>
        <position position="53"/>
    </location>
</feature>
<evidence type="ECO:0000313" key="10">
    <source>
        <dbReference type="EMBL" id="KKC30908.1"/>
    </source>
</evidence>
<dbReference type="PROSITE" id="PS51747">
    <property type="entry name" value="CYT_DCMP_DEAMINASES_2"/>
    <property type="match status" value="1"/>
</dbReference>
<evidence type="ECO:0000259" key="9">
    <source>
        <dbReference type="PROSITE" id="PS51747"/>
    </source>
</evidence>
<proteinExistence type="inferred from homology"/>
<evidence type="ECO:0000256" key="7">
    <source>
        <dbReference type="ARBA" id="ARBA00048045"/>
    </source>
</evidence>
<evidence type="ECO:0000256" key="5">
    <source>
        <dbReference type="ARBA" id="ARBA00022801"/>
    </source>
</evidence>
<accession>A0A0F5PQJ2</accession>
<keyword evidence="6 8" id="KW-0862">Zinc</keyword>
<keyword evidence="5 8" id="KW-0378">Hydrolase</keyword>
<dbReference type="SUPFAM" id="SSF53927">
    <property type="entry name" value="Cytidine deaminase-like"/>
    <property type="match status" value="1"/>
</dbReference>
<dbReference type="Gene3D" id="3.40.140.10">
    <property type="entry name" value="Cytidine Deaminase, domain 2"/>
    <property type="match status" value="1"/>
</dbReference>
<comment type="subunit">
    <text evidence="2 8">Homodimer.</text>
</comment>
<feature type="domain" description="CMP/dCMP-type deaminase" evidence="9">
    <location>
        <begin position="1"/>
        <end position="111"/>
    </location>
</feature>
<evidence type="ECO:0000256" key="3">
    <source>
        <dbReference type="ARBA" id="ARBA00022694"/>
    </source>
</evidence>
<comment type="catalytic activity">
    <reaction evidence="7 8">
        <text>adenosine(34) in tRNA + H2O + H(+) = inosine(34) in tRNA + NH4(+)</text>
        <dbReference type="Rhea" id="RHEA:43168"/>
        <dbReference type="Rhea" id="RHEA-COMP:10373"/>
        <dbReference type="Rhea" id="RHEA-COMP:10374"/>
        <dbReference type="ChEBI" id="CHEBI:15377"/>
        <dbReference type="ChEBI" id="CHEBI:15378"/>
        <dbReference type="ChEBI" id="CHEBI:28938"/>
        <dbReference type="ChEBI" id="CHEBI:74411"/>
        <dbReference type="ChEBI" id="CHEBI:82852"/>
        <dbReference type="EC" id="3.5.4.33"/>
    </reaction>
</comment>
<dbReference type="InterPro" id="IPR016192">
    <property type="entry name" value="APOBEC/CMP_deaminase_Zn-bd"/>
</dbReference>
<name>A0A0F5PQJ2_9THEO</name>
<reference evidence="10 11" key="2">
    <citation type="journal article" date="2015" name="BMC Genomics">
        <title>Analysis of three genomes within the thermophilic bacterial species Caldanaerobacter subterraneus with a focus on carbon monoxide dehydrogenase evolution and hydrolase diversity.</title>
        <authorList>
            <person name="Sant'Anna F.H."/>
            <person name="Lebedinsky A.V."/>
            <person name="Sokolova T.G."/>
            <person name="Robb F.T."/>
            <person name="Gonzalez J.M."/>
        </authorList>
    </citation>
    <scope>NUCLEOTIDE SEQUENCE [LARGE SCALE GENOMIC DNA]</scope>
    <source>
        <strain evidence="10 11">DSM 12653</strain>
    </source>
</reference>
<dbReference type="InterPro" id="IPR016193">
    <property type="entry name" value="Cytidine_deaminase-like"/>
</dbReference>
<dbReference type="InterPro" id="IPR028883">
    <property type="entry name" value="tRNA_aden_deaminase"/>
</dbReference>
<dbReference type="Pfam" id="PF00383">
    <property type="entry name" value="dCMP_cyt_deam_1"/>
    <property type="match status" value="1"/>
</dbReference>
<reference evidence="11" key="3">
    <citation type="submission" date="2015-02" db="EMBL/GenBank/DDBJ databases">
        <title>Genome analysis of three genomes within the thermophilic hydrogenogenic bacterial species Caldanaerobacter subterraneus.</title>
        <authorList>
            <person name="Sant'Anna F.H."/>
            <person name="Lebedinsky A."/>
            <person name="Sokolova T."/>
            <person name="Robb F.T."/>
            <person name="Gonzalez J.M."/>
        </authorList>
    </citation>
    <scope>NUCLEOTIDE SEQUENCE [LARGE SCALE GENOMIC DNA]</scope>
    <source>
        <strain evidence="11">DSM 12653</strain>
    </source>
</reference>